<reference evidence="2 3" key="1">
    <citation type="submission" date="2023-08" db="EMBL/GenBank/DDBJ databases">
        <title>The draft genome sequence of Paracraurococcus sp. LOR1-02.</title>
        <authorList>
            <person name="Kingkaew E."/>
            <person name="Tanasupawat S."/>
        </authorList>
    </citation>
    <scope>NUCLEOTIDE SEQUENCE [LARGE SCALE GENOMIC DNA]</scope>
    <source>
        <strain evidence="2 3">LOR1-02</strain>
    </source>
</reference>
<accession>A0ABT9EES4</accession>
<name>A0ABT9EES4_9PROT</name>
<proteinExistence type="predicted"/>
<evidence type="ECO:0000256" key="1">
    <source>
        <dbReference type="SAM" id="MobiDB-lite"/>
    </source>
</evidence>
<dbReference type="Proteomes" id="UP001243009">
    <property type="component" value="Unassembled WGS sequence"/>
</dbReference>
<feature type="non-terminal residue" evidence="2">
    <location>
        <position position="60"/>
    </location>
</feature>
<keyword evidence="3" id="KW-1185">Reference proteome</keyword>
<feature type="region of interest" description="Disordered" evidence="1">
    <location>
        <begin position="1"/>
        <end position="32"/>
    </location>
</feature>
<evidence type="ECO:0000313" key="3">
    <source>
        <dbReference type="Proteomes" id="UP001243009"/>
    </source>
</evidence>
<gene>
    <name evidence="2" type="ORF">Q7A36_40355</name>
</gene>
<dbReference type="EMBL" id="JAUTWS010000381">
    <property type="protein sequence ID" value="MDO9714597.1"/>
    <property type="molecule type" value="Genomic_DNA"/>
</dbReference>
<organism evidence="2 3">
    <name type="scientific">Paracraurococcus lichenis</name>
    <dbReference type="NCBI Taxonomy" id="3064888"/>
    <lineage>
        <taxon>Bacteria</taxon>
        <taxon>Pseudomonadati</taxon>
        <taxon>Pseudomonadota</taxon>
        <taxon>Alphaproteobacteria</taxon>
        <taxon>Acetobacterales</taxon>
        <taxon>Roseomonadaceae</taxon>
        <taxon>Paracraurococcus</taxon>
    </lineage>
</organism>
<comment type="caution">
    <text evidence="2">The sequence shown here is derived from an EMBL/GenBank/DDBJ whole genome shotgun (WGS) entry which is preliminary data.</text>
</comment>
<protein>
    <submittedName>
        <fullName evidence="2">Uncharacterized protein</fullName>
    </submittedName>
</protein>
<evidence type="ECO:0000313" key="2">
    <source>
        <dbReference type="EMBL" id="MDO9714597.1"/>
    </source>
</evidence>
<sequence>MAKASLGRPRTQRARTSSVQDVPFKTSESEKSMEHPAFIQALENLNVGELRRVIAFAEAR</sequence>
<dbReference type="RefSeq" id="WP_305109419.1">
    <property type="nucleotide sequence ID" value="NZ_JAUTWS010000381.1"/>
</dbReference>